<evidence type="ECO:0000259" key="1">
    <source>
        <dbReference type="Pfam" id="PF22308"/>
    </source>
</evidence>
<evidence type="ECO:0000313" key="2">
    <source>
        <dbReference type="EMBL" id="VAW93805.1"/>
    </source>
</evidence>
<proteinExistence type="predicted"/>
<dbReference type="InterPro" id="IPR054242">
    <property type="entry name" value="DUF6969"/>
</dbReference>
<gene>
    <name evidence="2" type="ORF">MNBD_GAMMA23-740</name>
</gene>
<reference evidence="2" key="1">
    <citation type="submission" date="2018-06" db="EMBL/GenBank/DDBJ databases">
        <authorList>
            <person name="Zhirakovskaya E."/>
        </authorList>
    </citation>
    <scope>NUCLEOTIDE SEQUENCE</scope>
</reference>
<organism evidence="2">
    <name type="scientific">hydrothermal vent metagenome</name>
    <dbReference type="NCBI Taxonomy" id="652676"/>
    <lineage>
        <taxon>unclassified sequences</taxon>
        <taxon>metagenomes</taxon>
        <taxon>ecological metagenomes</taxon>
    </lineage>
</organism>
<feature type="domain" description="DUF6969" evidence="1">
    <location>
        <begin position="3"/>
        <end position="173"/>
    </location>
</feature>
<sequence>MGSKNSNPVLQVLQNNLHIKQEVKYPPDFLQFNGSGWRAFYHCHSNPSDIQPLFKAEHGHFHIFAPVVTQPDAWSHLVALSMADVGQPLCWFMVNHWVSGEKWLATDLLEQQIKNIPFSKQNNMLEQWLLSILVVCQVEIISLLHQRDSIIKSKPDEKCKQDRSLYLLAEKKIKLPYINFK</sequence>
<dbReference type="EMBL" id="UOFT01000034">
    <property type="protein sequence ID" value="VAW93805.1"/>
    <property type="molecule type" value="Genomic_DNA"/>
</dbReference>
<name>A0A3B0ZK21_9ZZZZ</name>
<dbReference type="AlphaFoldDB" id="A0A3B0ZK21"/>
<accession>A0A3B0ZK21</accession>
<dbReference type="Pfam" id="PF22308">
    <property type="entry name" value="DUF6969"/>
    <property type="match status" value="1"/>
</dbReference>
<protein>
    <recommendedName>
        <fullName evidence="1">DUF6969 domain-containing protein</fullName>
    </recommendedName>
</protein>